<dbReference type="RefSeq" id="XP_043166863.1">
    <property type="nucleotide sequence ID" value="XM_043310928.1"/>
</dbReference>
<comment type="caution">
    <text evidence="1">The sequence shown here is derived from an EMBL/GenBank/DDBJ whole genome shotgun (WGS) entry which is preliminary data.</text>
</comment>
<dbReference type="AlphaFoldDB" id="A0A8J2HZZ8"/>
<gene>
    <name evidence="1" type="ORF">ALTATR162_LOCUS3322</name>
</gene>
<organism evidence="1 2">
    <name type="scientific">Alternaria atra</name>
    <dbReference type="NCBI Taxonomy" id="119953"/>
    <lineage>
        <taxon>Eukaryota</taxon>
        <taxon>Fungi</taxon>
        <taxon>Dikarya</taxon>
        <taxon>Ascomycota</taxon>
        <taxon>Pezizomycotina</taxon>
        <taxon>Dothideomycetes</taxon>
        <taxon>Pleosporomycetidae</taxon>
        <taxon>Pleosporales</taxon>
        <taxon>Pleosporineae</taxon>
        <taxon>Pleosporaceae</taxon>
        <taxon>Alternaria</taxon>
        <taxon>Alternaria sect. Ulocladioides</taxon>
    </lineage>
</organism>
<keyword evidence="2" id="KW-1185">Reference proteome</keyword>
<accession>A0A8J2HZZ8</accession>
<dbReference type="GeneID" id="67014866"/>
<protein>
    <submittedName>
        <fullName evidence="1">Uncharacterized protein</fullName>
    </submittedName>
</protein>
<name>A0A8J2HZZ8_9PLEO</name>
<sequence>MSLAVCRTQGMGAFRFALIISFETTVCLCPEYENGSGVIAYSNDEISVILSLTTSQESAKTRTNLSLHHDTEVRYRECERWSLLSISRDIPTSSRAISAEPSLALSAALHITHEVRNSAIFRKSQS</sequence>
<evidence type="ECO:0000313" key="2">
    <source>
        <dbReference type="Proteomes" id="UP000676310"/>
    </source>
</evidence>
<dbReference type="Proteomes" id="UP000676310">
    <property type="component" value="Unassembled WGS sequence"/>
</dbReference>
<reference evidence="1" key="1">
    <citation type="submission" date="2021-05" db="EMBL/GenBank/DDBJ databases">
        <authorList>
            <person name="Stam R."/>
        </authorList>
    </citation>
    <scope>NUCLEOTIDE SEQUENCE</scope>
    <source>
        <strain evidence="1">CS162</strain>
    </source>
</reference>
<evidence type="ECO:0000313" key="1">
    <source>
        <dbReference type="EMBL" id="CAG5153771.1"/>
    </source>
</evidence>
<proteinExistence type="predicted"/>
<dbReference type="EMBL" id="CAJRGZ010000016">
    <property type="protein sequence ID" value="CAG5153771.1"/>
    <property type="molecule type" value="Genomic_DNA"/>
</dbReference>